<organism evidence="1 2">
    <name type="scientific">Solanum commersonii</name>
    <name type="common">Commerson's wild potato</name>
    <name type="synonym">Commerson's nightshade</name>
    <dbReference type="NCBI Taxonomy" id="4109"/>
    <lineage>
        <taxon>Eukaryota</taxon>
        <taxon>Viridiplantae</taxon>
        <taxon>Streptophyta</taxon>
        <taxon>Embryophyta</taxon>
        <taxon>Tracheophyta</taxon>
        <taxon>Spermatophyta</taxon>
        <taxon>Magnoliopsida</taxon>
        <taxon>eudicotyledons</taxon>
        <taxon>Gunneridae</taxon>
        <taxon>Pentapetalae</taxon>
        <taxon>asterids</taxon>
        <taxon>lamiids</taxon>
        <taxon>Solanales</taxon>
        <taxon>Solanaceae</taxon>
        <taxon>Solanoideae</taxon>
        <taxon>Solaneae</taxon>
        <taxon>Solanum</taxon>
    </lineage>
</organism>
<name>A0A9J5YJA1_SOLCO</name>
<evidence type="ECO:0000313" key="1">
    <source>
        <dbReference type="EMBL" id="KAG5599268.1"/>
    </source>
</evidence>
<proteinExistence type="predicted"/>
<dbReference type="EMBL" id="JACXVP010000006">
    <property type="protein sequence ID" value="KAG5599268.1"/>
    <property type="molecule type" value="Genomic_DNA"/>
</dbReference>
<evidence type="ECO:0000313" key="2">
    <source>
        <dbReference type="Proteomes" id="UP000824120"/>
    </source>
</evidence>
<comment type="caution">
    <text evidence="1">The sequence shown here is derived from an EMBL/GenBank/DDBJ whole genome shotgun (WGS) entry which is preliminary data.</text>
</comment>
<protein>
    <submittedName>
        <fullName evidence="1">Uncharacterized protein</fullName>
    </submittedName>
</protein>
<dbReference type="AlphaFoldDB" id="A0A9J5YJA1"/>
<dbReference type="Proteomes" id="UP000824120">
    <property type="component" value="Chromosome 6"/>
</dbReference>
<reference evidence="1 2" key="1">
    <citation type="submission" date="2020-09" db="EMBL/GenBank/DDBJ databases">
        <title>De no assembly of potato wild relative species, Solanum commersonii.</title>
        <authorList>
            <person name="Cho K."/>
        </authorList>
    </citation>
    <scope>NUCLEOTIDE SEQUENCE [LARGE SCALE GENOMIC DNA]</scope>
    <source>
        <strain evidence="1">LZ3.2</strain>
        <tissue evidence="1">Leaf</tissue>
    </source>
</reference>
<sequence length="62" mass="6656">MCLHSNGYEDLSLICAAVNHSALLVEIADQLGNSPFGVVHRRLAPIFSIVILWVIGQHGTAS</sequence>
<gene>
    <name evidence="1" type="ORF">H5410_030638</name>
</gene>
<keyword evidence="2" id="KW-1185">Reference proteome</keyword>
<accession>A0A9J5YJA1</accession>